<dbReference type="PANTHER" id="PTHR46617:SF3">
    <property type="entry name" value="FORKHEAD BOX PROTEIN G1"/>
    <property type="match status" value="1"/>
</dbReference>
<comment type="subcellular location">
    <subcellularLocation>
        <location evidence="2">Nucleus</location>
    </subcellularLocation>
</comment>
<gene>
    <name evidence="5" type="ORF">T265_05008</name>
</gene>
<organism evidence="5 6">
    <name type="scientific">Opisthorchis viverrini</name>
    <name type="common">Southeast Asian liver fluke</name>
    <dbReference type="NCBI Taxonomy" id="6198"/>
    <lineage>
        <taxon>Eukaryota</taxon>
        <taxon>Metazoa</taxon>
        <taxon>Spiralia</taxon>
        <taxon>Lophotrochozoa</taxon>
        <taxon>Platyhelminthes</taxon>
        <taxon>Trematoda</taxon>
        <taxon>Digenea</taxon>
        <taxon>Opisthorchiida</taxon>
        <taxon>Opisthorchiata</taxon>
        <taxon>Opisthorchiidae</taxon>
        <taxon>Opisthorchis</taxon>
    </lineage>
</organism>
<keyword evidence="6" id="KW-1185">Reference proteome</keyword>
<feature type="compositionally biased region" description="Polar residues" evidence="3">
    <location>
        <begin position="75"/>
        <end position="86"/>
    </location>
</feature>
<dbReference type="FunFam" id="1.10.10.10:FF:000135">
    <property type="entry name" value="forkhead box protein G1"/>
    <property type="match status" value="1"/>
</dbReference>
<evidence type="ECO:0000256" key="1">
    <source>
        <dbReference type="ARBA" id="ARBA00023125"/>
    </source>
</evidence>
<dbReference type="InterPro" id="IPR036388">
    <property type="entry name" value="WH-like_DNA-bd_sf"/>
</dbReference>
<dbReference type="GO" id="GO:0006357">
    <property type="term" value="P:regulation of transcription by RNA polymerase II"/>
    <property type="evidence" value="ECO:0007669"/>
    <property type="project" value="TreeGrafter"/>
</dbReference>
<dbReference type="RefSeq" id="XP_009168162.1">
    <property type="nucleotide sequence ID" value="XM_009169898.1"/>
</dbReference>
<dbReference type="PANTHER" id="PTHR46617">
    <property type="entry name" value="FORKHEAD BOX PROTEIN G1"/>
    <property type="match status" value="1"/>
</dbReference>
<feature type="compositionally biased region" description="Polar residues" evidence="3">
    <location>
        <begin position="207"/>
        <end position="217"/>
    </location>
</feature>
<dbReference type="OrthoDB" id="6230630at2759"/>
<evidence type="ECO:0000313" key="6">
    <source>
        <dbReference type="Proteomes" id="UP000054324"/>
    </source>
</evidence>
<dbReference type="AlphaFoldDB" id="A0A074ZQJ8"/>
<dbReference type="PROSITE" id="PS00657">
    <property type="entry name" value="FORK_HEAD_1"/>
    <property type="match status" value="1"/>
</dbReference>
<feature type="region of interest" description="Disordered" evidence="3">
    <location>
        <begin position="422"/>
        <end position="482"/>
    </location>
</feature>
<name>A0A074ZQJ8_OPIVI</name>
<feature type="compositionally biased region" description="Polar residues" evidence="3">
    <location>
        <begin position="450"/>
        <end position="464"/>
    </location>
</feature>
<dbReference type="PROSITE" id="PS00658">
    <property type="entry name" value="FORK_HEAD_2"/>
    <property type="match status" value="1"/>
</dbReference>
<reference evidence="5 6" key="1">
    <citation type="submission" date="2013-11" db="EMBL/GenBank/DDBJ databases">
        <title>Opisthorchis viverrini - life in the bile duct.</title>
        <authorList>
            <person name="Young N.D."/>
            <person name="Nagarajan N."/>
            <person name="Lin S.J."/>
            <person name="Korhonen P.K."/>
            <person name="Jex A.R."/>
            <person name="Hall R.S."/>
            <person name="Safavi-Hemami H."/>
            <person name="Kaewkong W."/>
            <person name="Bertrand D."/>
            <person name="Gao S."/>
            <person name="Seet Q."/>
            <person name="Wongkham S."/>
            <person name="Teh B.T."/>
            <person name="Wongkham C."/>
            <person name="Intapan P.M."/>
            <person name="Maleewong W."/>
            <person name="Yang X."/>
            <person name="Hu M."/>
            <person name="Wang Z."/>
            <person name="Hofmann A."/>
            <person name="Sternberg P.W."/>
            <person name="Tan P."/>
            <person name="Wang J."/>
            <person name="Gasser R.B."/>
        </authorList>
    </citation>
    <scope>NUCLEOTIDE SEQUENCE [LARGE SCALE GENOMIC DNA]</scope>
</reference>
<evidence type="ECO:0000313" key="5">
    <source>
        <dbReference type="EMBL" id="KER28097.1"/>
    </source>
</evidence>
<dbReference type="SUPFAM" id="SSF46785">
    <property type="entry name" value="Winged helix' DNA-binding domain"/>
    <property type="match status" value="1"/>
</dbReference>
<dbReference type="InterPro" id="IPR001766">
    <property type="entry name" value="Fork_head_dom"/>
</dbReference>
<sequence>MQSSSIKSSYDRVHGLASAFSIRAMLNLPLSNDSDNEIGEECLTDTKENYVNAELHLTASKKLLPQRNPQILESLTVQTTTGQSSRMKPEPGFHMSSPKAHVSGHIVRGFDNQNGHTDEPPSQLSMFTLPPESSLCTSHLGSGSERSGSSKSSPSVAQSSPCGRYSHSPISPQRTSRDAIDDQDEACPLNEQSLQQKDRCCSESKQGRTSSKPTSVSDKPPFSYNALIMMAIRSSPEKRLTLNGIYDFITSNFPYYKDNKQGWQNSIRHNLSLNKCFVKVPRAYDDPGKGNYWMLDPSCEDVYIGGTTGKLRRRTNSLQRNRLFSLRLASYYASLTRNYRVSDYACPDIASLYSPNPVLNALPQLHYRRTPPTPLSPSTYLGMFTAGNSFPPQRSENLRDQEAEQIPPSVDYRTARQTQFQQSSAHRLESHFSPGRAVTSNDPKCFPLNGRSSNLSRRNWTTRPTFEPPNIRPISKEAPSCPNTETIPFEPSVIATNNIRPFGTTPILELPFPTDQLQQAERRPVEMLYSTNRDLSHYAKSSLQLKVHERRIRDSIGLLFNAYGSVLSNPLHDAKLVP</sequence>
<feature type="compositionally biased region" description="Low complexity" evidence="3">
    <location>
        <begin position="138"/>
        <end position="160"/>
    </location>
</feature>
<protein>
    <recommendedName>
        <fullName evidence="4">Fork-head domain-containing protein</fullName>
    </recommendedName>
</protein>
<dbReference type="PRINTS" id="PR00053">
    <property type="entry name" value="FORKHEAD"/>
</dbReference>
<dbReference type="GO" id="GO:0003700">
    <property type="term" value="F:DNA-binding transcription factor activity"/>
    <property type="evidence" value="ECO:0007669"/>
    <property type="project" value="InterPro"/>
</dbReference>
<feature type="DNA-binding region" description="Fork-head" evidence="2">
    <location>
        <begin position="219"/>
        <end position="313"/>
    </location>
</feature>
<dbReference type="Gene3D" id="1.10.10.10">
    <property type="entry name" value="Winged helix-like DNA-binding domain superfamily/Winged helix DNA-binding domain"/>
    <property type="match status" value="1"/>
</dbReference>
<dbReference type="PROSITE" id="PS50039">
    <property type="entry name" value="FORK_HEAD_3"/>
    <property type="match status" value="1"/>
</dbReference>
<keyword evidence="2" id="KW-0539">Nucleus</keyword>
<feature type="compositionally biased region" description="Polar residues" evidence="3">
    <location>
        <begin position="111"/>
        <end position="126"/>
    </location>
</feature>
<proteinExistence type="predicted"/>
<dbReference type="InterPro" id="IPR047208">
    <property type="entry name" value="FOXG1"/>
</dbReference>
<dbReference type="Proteomes" id="UP000054324">
    <property type="component" value="Unassembled WGS sequence"/>
</dbReference>
<evidence type="ECO:0000256" key="3">
    <source>
        <dbReference type="SAM" id="MobiDB-lite"/>
    </source>
</evidence>
<dbReference type="KEGG" id="ovi:T265_05008"/>
<dbReference type="EMBL" id="KL596707">
    <property type="protein sequence ID" value="KER28097.1"/>
    <property type="molecule type" value="Genomic_DNA"/>
</dbReference>
<dbReference type="GO" id="GO:1990837">
    <property type="term" value="F:sequence-specific double-stranded DNA binding"/>
    <property type="evidence" value="ECO:0007669"/>
    <property type="project" value="TreeGrafter"/>
</dbReference>
<feature type="domain" description="Fork-head" evidence="4">
    <location>
        <begin position="219"/>
        <end position="313"/>
    </location>
</feature>
<dbReference type="SMART" id="SM00339">
    <property type="entry name" value="FH"/>
    <property type="match status" value="1"/>
</dbReference>
<dbReference type="InterPro" id="IPR030456">
    <property type="entry name" value="TF_fork_head_CS_2"/>
</dbReference>
<dbReference type="CDD" id="cd20021">
    <property type="entry name" value="FH_FOXG"/>
    <property type="match status" value="1"/>
</dbReference>
<keyword evidence="1 2" id="KW-0238">DNA-binding</keyword>
<accession>A0A074ZQJ8</accession>
<dbReference type="Pfam" id="PF00250">
    <property type="entry name" value="Forkhead"/>
    <property type="match status" value="1"/>
</dbReference>
<dbReference type="GeneID" id="20319190"/>
<dbReference type="GO" id="GO:0005634">
    <property type="term" value="C:nucleus"/>
    <property type="evidence" value="ECO:0007669"/>
    <property type="project" value="UniProtKB-SubCell"/>
</dbReference>
<feature type="region of interest" description="Disordered" evidence="3">
    <location>
        <begin position="75"/>
        <end position="219"/>
    </location>
</feature>
<dbReference type="InterPro" id="IPR036390">
    <property type="entry name" value="WH_DNA-bd_sf"/>
</dbReference>
<feature type="compositionally biased region" description="Basic and acidic residues" evidence="3">
    <location>
        <begin position="196"/>
        <end position="206"/>
    </location>
</feature>
<evidence type="ECO:0000259" key="4">
    <source>
        <dbReference type="PROSITE" id="PS50039"/>
    </source>
</evidence>
<evidence type="ECO:0000256" key="2">
    <source>
        <dbReference type="PROSITE-ProRule" id="PRU00089"/>
    </source>
</evidence>
<dbReference type="STRING" id="6198.A0A074ZQJ8"/>
<dbReference type="CTD" id="20319190"/>
<dbReference type="InterPro" id="IPR018122">
    <property type="entry name" value="TF_fork_head_CS_1"/>
</dbReference>